<sequence>MALLVDKHRPRTLETLTYHSDLSDRLRSLAASGDFPHLLIYGPSGAGKKTRITATLRALYGPGVEKIKIDSRVFQTTSNRKLEFNIVSSNYHLEITPSDVGNYDRVVVQDLLKEVAQTQQVDLAAKQRFKVVVINEADHLTRDAQAALRRTMEKYSPNLRLILLANSTSNIIAPIRSRCLLVRVAAPTEQEIASVLAKVGKKEGYKSCESLEKRIAKESGRNLRRALLMFEAVHAQNDNVSEKTSIPPPDWEALIEVIAKEMIEERSPQRILQVRAKLYDLLTHCIPATTILKTLTFKLMPKIDDALKADVVRWSAFYEHRVRMGSKVIFHLEAFVAKFMRLYEGYGGNLGLVDPHKKSGGQLGTAETTLDPSKTEQGQQESAARGERTAENIRYGQTISEGGMSGQTTGMEGQVDRNEGVDGKQDRRAEGYGGADGHGRDQDRRIGA</sequence>
<proteinExistence type="inferred from homology"/>
<dbReference type="GO" id="GO:0031389">
    <property type="term" value="C:Rad17 RFC-like complex"/>
    <property type="evidence" value="ECO:0007669"/>
    <property type="project" value="TreeGrafter"/>
</dbReference>
<dbReference type="CDD" id="cd00009">
    <property type="entry name" value="AAA"/>
    <property type="match status" value="1"/>
</dbReference>
<dbReference type="PANTHER" id="PTHR11669:SF1">
    <property type="entry name" value="REPLICATION FACTOR C SUBUNIT 3"/>
    <property type="match status" value="1"/>
</dbReference>
<evidence type="ECO:0000256" key="6">
    <source>
        <dbReference type="SAM" id="MobiDB-lite"/>
    </source>
</evidence>
<accession>A0A9W7VZB2</accession>
<feature type="compositionally biased region" description="Basic and acidic residues" evidence="6">
    <location>
        <begin position="414"/>
        <end position="430"/>
    </location>
</feature>
<feature type="region of interest" description="Disordered" evidence="6">
    <location>
        <begin position="359"/>
        <end position="448"/>
    </location>
</feature>
<dbReference type="SMART" id="SM00382">
    <property type="entry name" value="AAA"/>
    <property type="match status" value="1"/>
</dbReference>
<evidence type="ECO:0000256" key="3">
    <source>
        <dbReference type="ARBA" id="ARBA00022705"/>
    </source>
</evidence>
<dbReference type="FunFam" id="1.10.8.60:FF:000030">
    <property type="entry name" value="replication factor C subunit 3"/>
    <property type="match status" value="1"/>
</dbReference>
<dbReference type="InterPro" id="IPR008921">
    <property type="entry name" value="DNA_pol3_clamp-load_cplx_C"/>
</dbReference>
<feature type="compositionally biased region" description="Polar residues" evidence="6">
    <location>
        <begin position="395"/>
        <end position="411"/>
    </location>
</feature>
<dbReference type="GO" id="GO:0031390">
    <property type="term" value="C:Ctf18 RFC-like complex"/>
    <property type="evidence" value="ECO:0007669"/>
    <property type="project" value="TreeGrafter"/>
</dbReference>
<keyword evidence="3" id="KW-0235">DNA replication</keyword>
<dbReference type="EMBL" id="RIBY02002334">
    <property type="protein sequence ID" value="KAH9819336.1"/>
    <property type="molecule type" value="Genomic_DNA"/>
</dbReference>
<feature type="compositionally biased region" description="Polar residues" evidence="6">
    <location>
        <begin position="365"/>
        <end position="382"/>
    </location>
</feature>
<feature type="domain" description="AAA+ ATPase" evidence="7">
    <location>
        <begin position="34"/>
        <end position="187"/>
    </location>
</feature>
<comment type="subcellular location">
    <subcellularLocation>
        <location evidence="1">Nucleus</location>
    </subcellularLocation>
</comment>
<dbReference type="Gene3D" id="3.40.50.300">
    <property type="entry name" value="P-loop containing nucleotide triphosphate hydrolases"/>
    <property type="match status" value="1"/>
</dbReference>
<dbReference type="Gene3D" id="1.10.8.60">
    <property type="match status" value="1"/>
</dbReference>
<dbReference type="Pfam" id="PF21960">
    <property type="entry name" value="RCF1-5-like_lid"/>
    <property type="match status" value="1"/>
</dbReference>
<dbReference type="OrthoDB" id="761538at2759"/>
<keyword evidence="9" id="KW-1185">Reference proteome</keyword>
<evidence type="ECO:0000259" key="7">
    <source>
        <dbReference type="SMART" id="SM00382"/>
    </source>
</evidence>
<dbReference type="GO" id="GO:0005663">
    <property type="term" value="C:DNA replication factor C complex"/>
    <property type="evidence" value="ECO:0007669"/>
    <property type="project" value="TreeGrafter"/>
</dbReference>
<dbReference type="Proteomes" id="UP001138500">
    <property type="component" value="Unassembled WGS sequence"/>
</dbReference>
<evidence type="ECO:0000256" key="2">
    <source>
        <dbReference type="ARBA" id="ARBA00005378"/>
    </source>
</evidence>
<comment type="caution">
    <text evidence="8">The sequence shown here is derived from an EMBL/GenBank/DDBJ whole genome shotgun (WGS) entry which is preliminary data.</text>
</comment>
<dbReference type="GO" id="GO:0003677">
    <property type="term" value="F:DNA binding"/>
    <property type="evidence" value="ECO:0007669"/>
    <property type="project" value="InterPro"/>
</dbReference>
<dbReference type="SUPFAM" id="SSF52540">
    <property type="entry name" value="P-loop containing nucleoside triphosphate hydrolases"/>
    <property type="match status" value="1"/>
</dbReference>
<reference evidence="8 9" key="1">
    <citation type="journal article" date="2018" name="IMA Fungus">
        <title>IMA Genome-F 10: Nine draft genome sequences of Claviceps purpurea s.lat., including C. arundinis, C. humidiphila, and C. cf. spartinae, pseudomolecules for the pitch canker pathogen Fusarium circinatum, draft genome of Davidsoniella eucalypti, Grosmannia galeiformis, Quambalaria eucalypti, and Teratosphaeria destructans.</title>
        <authorList>
            <person name="Wingfield B.D."/>
            <person name="Liu M."/>
            <person name="Nguyen H.D."/>
            <person name="Lane F.A."/>
            <person name="Morgan S.W."/>
            <person name="De Vos L."/>
            <person name="Wilken P.M."/>
            <person name="Duong T.A."/>
            <person name="Aylward J."/>
            <person name="Coetzee M.P."/>
            <person name="Dadej K."/>
            <person name="De Beer Z.W."/>
            <person name="Findlay W."/>
            <person name="Havenga M."/>
            <person name="Kolarik M."/>
            <person name="Menzies J.G."/>
            <person name="Naidoo K."/>
            <person name="Pochopski O."/>
            <person name="Shoukouhi P."/>
            <person name="Santana Q.C."/>
            <person name="Seifert K.A."/>
            <person name="Soal N."/>
            <person name="Steenkamp E.T."/>
            <person name="Tatham C.T."/>
            <person name="van der Nest M.A."/>
            <person name="Wingfield M.J."/>
        </authorList>
    </citation>
    <scope>NUCLEOTIDE SEQUENCE [LARGE SCALE GENOMIC DNA]</scope>
    <source>
        <strain evidence="8">CMW44962</strain>
    </source>
</reference>
<dbReference type="Pfam" id="PF22534">
    <property type="entry name" value="RFC_C"/>
    <property type="match status" value="1"/>
</dbReference>
<dbReference type="InterPro" id="IPR003593">
    <property type="entry name" value="AAA+_ATPase"/>
</dbReference>
<dbReference type="Pfam" id="PF13177">
    <property type="entry name" value="DNA_pol3_delta2"/>
    <property type="match status" value="1"/>
</dbReference>
<evidence type="ECO:0000313" key="8">
    <source>
        <dbReference type="EMBL" id="KAH9819336.1"/>
    </source>
</evidence>
<dbReference type="Gene3D" id="1.20.272.10">
    <property type="match status" value="1"/>
</dbReference>
<evidence type="ECO:0000256" key="5">
    <source>
        <dbReference type="ARBA" id="ARBA00070185"/>
    </source>
</evidence>
<dbReference type="InterPro" id="IPR027417">
    <property type="entry name" value="P-loop_NTPase"/>
</dbReference>
<dbReference type="GO" id="GO:0031391">
    <property type="term" value="C:Elg1 RFC-like complex"/>
    <property type="evidence" value="ECO:0007669"/>
    <property type="project" value="TreeGrafter"/>
</dbReference>
<dbReference type="AlphaFoldDB" id="A0A9W7VZB2"/>
<reference evidence="8 9" key="2">
    <citation type="journal article" date="2021" name="Curr. Genet.">
        <title>Genetic response to nitrogen starvation in the aggressive Eucalyptus foliar pathogen Teratosphaeria destructans.</title>
        <authorList>
            <person name="Havenga M."/>
            <person name="Wingfield B.D."/>
            <person name="Wingfield M.J."/>
            <person name="Dreyer L.L."/>
            <person name="Roets F."/>
            <person name="Aylward J."/>
        </authorList>
    </citation>
    <scope>NUCLEOTIDE SEQUENCE [LARGE SCALE GENOMIC DNA]</scope>
    <source>
        <strain evidence="8">CMW44962</strain>
    </source>
</reference>
<feature type="compositionally biased region" description="Basic and acidic residues" evidence="6">
    <location>
        <begin position="437"/>
        <end position="448"/>
    </location>
</feature>
<dbReference type="InterPro" id="IPR050238">
    <property type="entry name" value="DNA_Rep/Repair_Clamp_Loader"/>
</dbReference>
<dbReference type="PANTHER" id="PTHR11669">
    <property type="entry name" value="REPLICATION FACTOR C / DNA POLYMERASE III GAMMA-TAU SUBUNIT"/>
    <property type="match status" value="1"/>
</dbReference>
<organism evidence="8 9">
    <name type="scientific">Teratosphaeria destructans</name>
    <dbReference type="NCBI Taxonomy" id="418781"/>
    <lineage>
        <taxon>Eukaryota</taxon>
        <taxon>Fungi</taxon>
        <taxon>Dikarya</taxon>
        <taxon>Ascomycota</taxon>
        <taxon>Pezizomycotina</taxon>
        <taxon>Dothideomycetes</taxon>
        <taxon>Dothideomycetidae</taxon>
        <taxon>Mycosphaerellales</taxon>
        <taxon>Teratosphaeriaceae</taxon>
        <taxon>Teratosphaeria</taxon>
    </lineage>
</organism>
<evidence type="ECO:0000256" key="1">
    <source>
        <dbReference type="ARBA" id="ARBA00004123"/>
    </source>
</evidence>
<evidence type="ECO:0000256" key="4">
    <source>
        <dbReference type="ARBA" id="ARBA00023242"/>
    </source>
</evidence>
<dbReference type="FunFam" id="3.40.50.300:FF:000136">
    <property type="entry name" value="Replication factor C subunit 5"/>
    <property type="match status" value="1"/>
</dbReference>
<protein>
    <recommendedName>
        <fullName evidence="5">Replication factor C subunit 5</fullName>
    </recommendedName>
</protein>
<gene>
    <name evidence="8" type="ORF">Tdes44962_MAKER05282</name>
</gene>
<dbReference type="GO" id="GO:0006271">
    <property type="term" value="P:DNA strand elongation involved in DNA replication"/>
    <property type="evidence" value="ECO:0007669"/>
    <property type="project" value="UniProtKB-ARBA"/>
</dbReference>
<dbReference type="SUPFAM" id="SSF48019">
    <property type="entry name" value="post-AAA+ oligomerization domain-like"/>
    <property type="match status" value="1"/>
</dbReference>
<keyword evidence="4" id="KW-0539">Nucleus</keyword>
<dbReference type="GO" id="GO:0006281">
    <property type="term" value="P:DNA repair"/>
    <property type="evidence" value="ECO:0007669"/>
    <property type="project" value="UniProtKB-ARBA"/>
</dbReference>
<name>A0A9W7VZB2_9PEZI</name>
<comment type="similarity">
    <text evidence="2">Belongs to the activator 1 small subunits family.</text>
</comment>
<dbReference type="GO" id="GO:0003689">
    <property type="term" value="F:DNA clamp loader activity"/>
    <property type="evidence" value="ECO:0007669"/>
    <property type="project" value="TreeGrafter"/>
</dbReference>
<dbReference type="FunFam" id="1.20.272.10:FF:000002">
    <property type="entry name" value="Replication factor C subunit 3"/>
    <property type="match status" value="1"/>
</dbReference>
<evidence type="ECO:0000313" key="9">
    <source>
        <dbReference type="Proteomes" id="UP001138500"/>
    </source>
</evidence>